<dbReference type="PROSITE" id="PS50865">
    <property type="entry name" value="ZF_MYND_2"/>
    <property type="match status" value="1"/>
</dbReference>
<keyword evidence="3" id="KW-0862">Zinc</keyword>
<evidence type="ECO:0000256" key="1">
    <source>
        <dbReference type="ARBA" id="ARBA00022723"/>
    </source>
</evidence>
<keyword evidence="2 4" id="KW-0863">Zinc-finger</keyword>
<evidence type="ECO:0000313" key="6">
    <source>
        <dbReference type="EMBL" id="EKM61754.1"/>
    </source>
</evidence>
<dbReference type="AlphaFoldDB" id="K5WR68"/>
<reference evidence="6 7" key="1">
    <citation type="journal article" date="2012" name="BMC Genomics">
        <title>Comparative genomics of the white-rot fungi, Phanerochaete carnosa and P. chrysosporium, to elucidate the genetic basis of the distinct wood types they colonize.</title>
        <authorList>
            <person name="Suzuki H."/>
            <person name="MacDonald J."/>
            <person name="Syed K."/>
            <person name="Salamov A."/>
            <person name="Hori C."/>
            <person name="Aerts A."/>
            <person name="Henrissat B."/>
            <person name="Wiebenga A."/>
            <person name="vanKuyk P.A."/>
            <person name="Barry K."/>
            <person name="Lindquist E."/>
            <person name="LaButti K."/>
            <person name="Lapidus A."/>
            <person name="Lucas S."/>
            <person name="Coutinho P."/>
            <person name="Gong Y."/>
            <person name="Samejima M."/>
            <person name="Mahadevan R."/>
            <person name="Abou-Zaid M."/>
            <person name="de Vries R.P."/>
            <person name="Igarashi K."/>
            <person name="Yadav J.S."/>
            <person name="Grigoriev I.V."/>
            <person name="Master E.R."/>
        </authorList>
    </citation>
    <scope>NUCLEOTIDE SEQUENCE [LARGE SCALE GENOMIC DNA]</scope>
    <source>
        <strain evidence="6 7">HHB-10118-sp</strain>
    </source>
</reference>
<evidence type="ECO:0000256" key="4">
    <source>
        <dbReference type="PROSITE-ProRule" id="PRU00134"/>
    </source>
</evidence>
<dbReference type="RefSeq" id="XP_007391154.1">
    <property type="nucleotide sequence ID" value="XM_007391092.1"/>
</dbReference>
<name>K5WR68_PHACS</name>
<dbReference type="InterPro" id="IPR002893">
    <property type="entry name" value="Znf_MYND"/>
</dbReference>
<dbReference type="EMBL" id="JH930468">
    <property type="protein sequence ID" value="EKM61754.1"/>
    <property type="molecule type" value="Genomic_DNA"/>
</dbReference>
<evidence type="ECO:0000259" key="5">
    <source>
        <dbReference type="PROSITE" id="PS50865"/>
    </source>
</evidence>
<dbReference type="KEGG" id="pco:PHACADRAFT_169181"/>
<dbReference type="Proteomes" id="UP000008370">
    <property type="component" value="Unassembled WGS sequence"/>
</dbReference>
<dbReference type="HOGENOM" id="CLU_956789_0_0_1"/>
<dbReference type="OrthoDB" id="2797156at2759"/>
<feature type="domain" description="MYND-type" evidence="5">
    <location>
        <begin position="41"/>
        <end position="96"/>
    </location>
</feature>
<accession>K5WR68</accession>
<keyword evidence="1" id="KW-0479">Metal-binding</keyword>
<keyword evidence="7" id="KW-1185">Reference proteome</keyword>
<evidence type="ECO:0000313" key="7">
    <source>
        <dbReference type="Proteomes" id="UP000008370"/>
    </source>
</evidence>
<dbReference type="Pfam" id="PF01753">
    <property type="entry name" value="zf-MYND"/>
    <property type="match status" value="1"/>
</dbReference>
<dbReference type="Gene3D" id="6.10.140.2220">
    <property type="match status" value="1"/>
</dbReference>
<proteinExistence type="predicted"/>
<dbReference type="InParanoid" id="K5WR68"/>
<dbReference type="GeneID" id="18909461"/>
<dbReference type="GO" id="GO:0008270">
    <property type="term" value="F:zinc ion binding"/>
    <property type="evidence" value="ECO:0007669"/>
    <property type="project" value="UniProtKB-KW"/>
</dbReference>
<evidence type="ECO:0000256" key="3">
    <source>
        <dbReference type="ARBA" id="ARBA00022833"/>
    </source>
</evidence>
<protein>
    <recommendedName>
        <fullName evidence="5">MYND-type domain-containing protein</fullName>
    </recommendedName>
</protein>
<sequence>MTRLSLRQIAGSLPPNEARELRAAFKQAFPTEAGSKKDYPCNSCGFTPNRMEQEGGRKLRTCSGCRKVDRLIFYCSSECQRRDWKHGKPYPHKAICGKPLTEREICDLPSTKSFYSAEDLIPDAEPQFQRSTALSRQISCLLTDLWLDYVLFVPENTDPGGQKRINVMFDLRRKPQFILHRNRALKNGDASAVQIMYALLLGGVEGEISPTQSDEPISPSLIRSQLEEEYGVIVDSTPPSVQDQHRLSMNATSEELALIDHTLNRVVDPERMQSMKQLLKTCSPTPYLIGC</sequence>
<evidence type="ECO:0000256" key="2">
    <source>
        <dbReference type="ARBA" id="ARBA00022771"/>
    </source>
</evidence>
<organism evidence="6 7">
    <name type="scientific">Phanerochaete carnosa (strain HHB-10118-sp)</name>
    <name type="common">White-rot fungus</name>
    <name type="synonym">Peniophora carnosa</name>
    <dbReference type="NCBI Taxonomy" id="650164"/>
    <lineage>
        <taxon>Eukaryota</taxon>
        <taxon>Fungi</taxon>
        <taxon>Dikarya</taxon>
        <taxon>Basidiomycota</taxon>
        <taxon>Agaricomycotina</taxon>
        <taxon>Agaricomycetes</taxon>
        <taxon>Polyporales</taxon>
        <taxon>Phanerochaetaceae</taxon>
        <taxon>Phanerochaete</taxon>
    </lineage>
</organism>
<dbReference type="SUPFAM" id="SSF144232">
    <property type="entry name" value="HIT/MYND zinc finger-like"/>
    <property type="match status" value="1"/>
</dbReference>
<gene>
    <name evidence="6" type="ORF">PHACADRAFT_169181</name>
</gene>